<evidence type="ECO:0000256" key="1">
    <source>
        <dbReference type="ARBA" id="ARBA00001947"/>
    </source>
</evidence>
<dbReference type="EC" id="3.5.3.13" evidence="7"/>
<organism evidence="7 8">
    <name type="scientific">Hyphobacterium vulgare</name>
    <dbReference type="NCBI Taxonomy" id="1736751"/>
    <lineage>
        <taxon>Bacteria</taxon>
        <taxon>Pseudomonadati</taxon>
        <taxon>Pseudomonadota</taxon>
        <taxon>Alphaproteobacteria</taxon>
        <taxon>Maricaulales</taxon>
        <taxon>Maricaulaceae</taxon>
        <taxon>Hyphobacterium</taxon>
    </lineage>
</organism>
<comment type="cofactor">
    <cofactor evidence="1">
        <name>Zn(2+)</name>
        <dbReference type="ChEBI" id="CHEBI:29105"/>
    </cofactor>
</comment>
<name>A0ABV6ZTP3_9PROT</name>
<dbReference type="NCBIfam" id="NF006684">
    <property type="entry name" value="PRK09229.1-5"/>
    <property type="match status" value="1"/>
</dbReference>
<dbReference type="InterPro" id="IPR011059">
    <property type="entry name" value="Metal-dep_hydrolase_composite"/>
</dbReference>
<keyword evidence="3 7" id="KW-0378">Hydrolase</keyword>
<dbReference type="PANTHER" id="PTHR11271">
    <property type="entry name" value="GUANINE DEAMINASE"/>
    <property type="match status" value="1"/>
</dbReference>
<sequence>MRKLHAETALLPTGWKRDVEIAIGDEGRIASVADGAPRSRDPEAVAILLPALSNVHSHAFQRALAGLTERRGPGRDDFWSWREVMFVFLQRLGPEELEAVAAMLYVELLESGFASVAEFHYVHNAPDGSRYANPAETGAGIAAAAQSTGIGLTHLPVYYAQGDFGGVPPGEGQRRFLNDPGSFARIVESMPQYLTRADDRLGIAPHSLRAVTPEHLDAILSNDPGGPIHIHIAEQTREVDACLTWSGQRPVEWLLDHAGPDARWCHIHATHMTEDEAIRLARTGGVAGLCPSTEADLGDGIFQFRAFTEAGGALGIGTDSHIGTDAAQEIRLMEWAQRLTQRARNIAAPPNGSTGRTLFDATLAGGAQALGRDSGAIATGKWADLVALDADHPTLTGKTGDDILDSWIFAGDRSCVDRLWSAGRLTVKDGAHVDRDAVAARYRSVMARLLA</sequence>
<dbReference type="InterPro" id="IPR032466">
    <property type="entry name" value="Metal_Hydrolase"/>
</dbReference>
<dbReference type="InterPro" id="IPR051607">
    <property type="entry name" value="Metallo-dep_hydrolases"/>
</dbReference>
<dbReference type="RefSeq" id="WP_343163536.1">
    <property type="nucleotide sequence ID" value="NZ_JBHRSV010000001.1"/>
</dbReference>
<dbReference type="InterPro" id="IPR010252">
    <property type="entry name" value="HutF"/>
</dbReference>
<dbReference type="Gene3D" id="3.20.20.140">
    <property type="entry name" value="Metal-dependent hydrolases"/>
    <property type="match status" value="1"/>
</dbReference>
<evidence type="ECO:0000259" key="5">
    <source>
        <dbReference type="Pfam" id="PF01979"/>
    </source>
</evidence>
<comment type="caution">
    <text evidence="7">The sequence shown here is derived from an EMBL/GenBank/DDBJ whole genome shotgun (WGS) entry which is preliminary data.</text>
</comment>
<evidence type="ECO:0000256" key="4">
    <source>
        <dbReference type="ARBA" id="ARBA00022833"/>
    </source>
</evidence>
<keyword evidence="4" id="KW-0862">Zinc</keyword>
<evidence type="ECO:0000256" key="2">
    <source>
        <dbReference type="ARBA" id="ARBA00022723"/>
    </source>
</evidence>
<feature type="domain" description="Formimidoylglutamate deiminase N-terminal" evidence="6">
    <location>
        <begin position="1"/>
        <end position="36"/>
    </location>
</feature>
<dbReference type="SUPFAM" id="SSF51556">
    <property type="entry name" value="Metallo-dependent hydrolases"/>
    <property type="match status" value="1"/>
</dbReference>
<evidence type="ECO:0000259" key="6">
    <source>
        <dbReference type="Pfam" id="PF22429"/>
    </source>
</evidence>
<dbReference type="NCBIfam" id="NF006681">
    <property type="entry name" value="PRK09229.1-2"/>
    <property type="match status" value="1"/>
</dbReference>
<protein>
    <submittedName>
        <fullName evidence="7">Formimidoylglutamate deiminase</fullName>
        <ecNumber evidence="7">3.5.3.13</ecNumber>
    </submittedName>
</protein>
<evidence type="ECO:0000313" key="7">
    <source>
        <dbReference type="EMBL" id="MFC2924754.1"/>
    </source>
</evidence>
<proteinExistence type="predicted"/>
<keyword evidence="8" id="KW-1185">Reference proteome</keyword>
<dbReference type="Proteomes" id="UP001595379">
    <property type="component" value="Unassembled WGS sequence"/>
</dbReference>
<dbReference type="Pfam" id="PF01979">
    <property type="entry name" value="Amidohydro_1"/>
    <property type="match status" value="1"/>
</dbReference>
<dbReference type="InterPro" id="IPR006680">
    <property type="entry name" value="Amidohydro-rel"/>
</dbReference>
<accession>A0ABV6ZTP3</accession>
<feature type="domain" description="Amidohydrolase-related" evidence="5">
    <location>
        <begin position="47"/>
        <end position="425"/>
    </location>
</feature>
<dbReference type="Pfam" id="PF22429">
    <property type="entry name" value="HutF_N"/>
    <property type="match status" value="1"/>
</dbReference>
<dbReference type="Gene3D" id="2.30.40.10">
    <property type="entry name" value="Urease, subunit C, domain 1"/>
    <property type="match status" value="1"/>
</dbReference>
<evidence type="ECO:0000313" key="8">
    <source>
        <dbReference type="Proteomes" id="UP001595379"/>
    </source>
</evidence>
<dbReference type="PANTHER" id="PTHR11271:SF48">
    <property type="entry name" value="AMIDOHYDROLASE-RELATED DOMAIN-CONTAINING PROTEIN"/>
    <property type="match status" value="1"/>
</dbReference>
<dbReference type="NCBIfam" id="TIGR02022">
    <property type="entry name" value="hutF"/>
    <property type="match status" value="1"/>
</dbReference>
<dbReference type="GO" id="GO:0050416">
    <property type="term" value="F:formimidoylglutamate deiminase activity"/>
    <property type="evidence" value="ECO:0007669"/>
    <property type="project" value="UniProtKB-EC"/>
</dbReference>
<reference evidence="8" key="1">
    <citation type="journal article" date="2019" name="Int. J. Syst. Evol. Microbiol.">
        <title>The Global Catalogue of Microorganisms (GCM) 10K type strain sequencing project: providing services to taxonomists for standard genome sequencing and annotation.</title>
        <authorList>
            <consortium name="The Broad Institute Genomics Platform"/>
            <consortium name="The Broad Institute Genome Sequencing Center for Infectious Disease"/>
            <person name="Wu L."/>
            <person name="Ma J."/>
        </authorList>
    </citation>
    <scope>NUCLEOTIDE SEQUENCE [LARGE SCALE GENOMIC DNA]</scope>
    <source>
        <strain evidence="8">KCTC 52487</strain>
    </source>
</reference>
<dbReference type="SUPFAM" id="SSF51338">
    <property type="entry name" value="Composite domain of metallo-dependent hydrolases"/>
    <property type="match status" value="1"/>
</dbReference>
<gene>
    <name evidence="7" type="ORF">ACFOOR_01400</name>
</gene>
<keyword evidence="2" id="KW-0479">Metal-binding</keyword>
<evidence type="ECO:0000256" key="3">
    <source>
        <dbReference type="ARBA" id="ARBA00022801"/>
    </source>
</evidence>
<dbReference type="EMBL" id="JBHRSV010000001">
    <property type="protein sequence ID" value="MFC2924754.1"/>
    <property type="molecule type" value="Genomic_DNA"/>
</dbReference>
<dbReference type="InterPro" id="IPR055156">
    <property type="entry name" value="HutF-like_N"/>
</dbReference>